<reference evidence="1" key="1">
    <citation type="journal article" date="2020" name="Nat. Commun.">
        <title>Large-scale genome sequencing of mycorrhizal fungi provides insights into the early evolution of symbiotic traits.</title>
        <authorList>
            <person name="Miyauchi S."/>
            <person name="Kiss E."/>
            <person name="Kuo A."/>
            <person name="Drula E."/>
            <person name="Kohler A."/>
            <person name="Sanchez-Garcia M."/>
            <person name="Morin E."/>
            <person name="Andreopoulos B."/>
            <person name="Barry K.W."/>
            <person name="Bonito G."/>
            <person name="Buee M."/>
            <person name="Carver A."/>
            <person name="Chen C."/>
            <person name="Cichocki N."/>
            <person name="Clum A."/>
            <person name="Culley D."/>
            <person name="Crous P.W."/>
            <person name="Fauchery L."/>
            <person name="Girlanda M."/>
            <person name="Hayes R.D."/>
            <person name="Keri Z."/>
            <person name="LaButti K."/>
            <person name="Lipzen A."/>
            <person name="Lombard V."/>
            <person name="Magnuson J."/>
            <person name="Maillard F."/>
            <person name="Murat C."/>
            <person name="Nolan M."/>
            <person name="Ohm R.A."/>
            <person name="Pangilinan J."/>
            <person name="Pereira M.F."/>
            <person name="Perotto S."/>
            <person name="Peter M."/>
            <person name="Pfister S."/>
            <person name="Riley R."/>
            <person name="Sitrit Y."/>
            <person name="Stielow J.B."/>
            <person name="Szollosi G."/>
            <person name="Zifcakova L."/>
            <person name="Stursova M."/>
            <person name="Spatafora J.W."/>
            <person name="Tedersoo L."/>
            <person name="Vaario L.M."/>
            <person name="Yamada A."/>
            <person name="Yan M."/>
            <person name="Wang P."/>
            <person name="Xu J."/>
            <person name="Bruns T."/>
            <person name="Baldrian P."/>
            <person name="Vilgalys R."/>
            <person name="Dunand C."/>
            <person name="Henrissat B."/>
            <person name="Grigoriev I.V."/>
            <person name="Hibbett D."/>
            <person name="Nagy L.G."/>
            <person name="Martin F.M."/>
        </authorList>
    </citation>
    <scope>NUCLEOTIDE SEQUENCE</scope>
    <source>
        <strain evidence="1">UP504</strain>
    </source>
</reference>
<dbReference type="OrthoDB" id="74314at2759"/>
<protein>
    <submittedName>
        <fullName evidence="1">Uncharacterized protein</fullName>
    </submittedName>
</protein>
<evidence type="ECO:0000313" key="2">
    <source>
        <dbReference type="Proteomes" id="UP000886523"/>
    </source>
</evidence>
<name>A0A9P6AP67_9AGAM</name>
<gene>
    <name evidence="1" type="ORF">BS47DRAFT_1349352</name>
</gene>
<dbReference type="Proteomes" id="UP000886523">
    <property type="component" value="Unassembled WGS sequence"/>
</dbReference>
<accession>A0A9P6AP67</accession>
<organism evidence="1 2">
    <name type="scientific">Hydnum rufescens UP504</name>
    <dbReference type="NCBI Taxonomy" id="1448309"/>
    <lineage>
        <taxon>Eukaryota</taxon>
        <taxon>Fungi</taxon>
        <taxon>Dikarya</taxon>
        <taxon>Basidiomycota</taxon>
        <taxon>Agaricomycotina</taxon>
        <taxon>Agaricomycetes</taxon>
        <taxon>Cantharellales</taxon>
        <taxon>Hydnaceae</taxon>
        <taxon>Hydnum</taxon>
    </lineage>
</organism>
<sequence length="52" mass="5772">MEGSTTWFANIQGLRNLMGVLSDAHNAGMLIVPHLTWQTRASTPIFLLLLFS</sequence>
<evidence type="ECO:0000313" key="1">
    <source>
        <dbReference type="EMBL" id="KAF9509343.1"/>
    </source>
</evidence>
<dbReference type="EMBL" id="MU129037">
    <property type="protein sequence ID" value="KAF9509343.1"/>
    <property type="molecule type" value="Genomic_DNA"/>
</dbReference>
<proteinExistence type="predicted"/>
<keyword evidence="2" id="KW-1185">Reference proteome</keyword>
<comment type="caution">
    <text evidence="1">The sequence shown here is derived from an EMBL/GenBank/DDBJ whole genome shotgun (WGS) entry which is preliminary data.</text>
</comment>
<dbReference type="AlphaFoldDB" id="A0A9P6AP67"/>